<dbReference type="InterPro" id="IPR023346">
    <property type="entry name" value="Lysozyme-like_dom_sf"/>
</dbReference>
<evidence type="ECO:0000256" key="3">
    <source>
        <dbReference type="ARBA" id="ARBA00022801"/>
    </source>
</evidence>
<feature type="domain" description="NlpC/P60" evidence="6">
    <location>
        <begin position="246"/>
        <end position="387"/>
    </location>
</feature>
<dbReference type="SUPFAM" id="SSF53955">
    <property type="entry name" value="Lysozyme-like"/>
    <property type="match status" value="1"/>
</dbReference>
<dbReference type="InterPro" id="IPR000064">
    <property type="entry name" value="NLP_P60_dom"/>
</dbReference>
<dbReference type="InterPro" id="IPR051794">
    <property type="entry name" value="PG_Endopeptidase_C40"/>
</dbReference>
<keyword evidence="4" id="KW-0788">Thiol protease</keyword>
<reference evidence="8" key="1">
    <citation type="journal article" date="2019" name="Int. J. Syst. Evol. Microbiol.">
        <title>The Global Catalogue of Microorganisms (GCM) 10K type strain sequencing project: providing services to taxonomists for standard genome sequencing and annotation.</title>
        <authorList>
            <consortium name="The Broad Institute Genomics Platform"/>
            <consortium name="The Broad Institute Genome Sequencing Center for Infectious Disease"/>
            <person name="Wu L."/>
            <person name="Ma J."/>
        </authorList>
    </citation>
    <scope>NUCLEOTIDE SEQUENCE [LARGE SCALE GENOMIC DNA]</scope>
    <source>
        <strain evidence="8">CGMCC 4.7643</strain>
    </source>
</reference>
<dbReference type="EMBL" id="JBHUKU010000034">
    <property type="protein sequence ID" value="MFD2465587.1"/>
    <property type="molecule type" value="Genomic_DNA"/>
</dbReference>
<dbReference type="Gene3D" id="3.90.1720.10">
    <property type="entry name" value="endopeptidase domain like (from Nostoc punctiforme)"/>
    <property type="match status" value="1"/>
</dbReference>
<keyword evidence="5" id="KW-0472">Membrane</keyword>
<comment type="similarity">
    <text evidence="1">Belongs to the peptidase C40 family.</text>
</comment>
<dbReference type="PANTHER" id="PTHR47359">
    <property type="entry name" value="PEPTIDOGLYCAN DL-ENDOPEPTIDASE CWLO"/>
    <property type="match status" value="1"/>
</dbReference>
<evidence type="ECO:0000313" key="7">
    <source>
        <dbReference type="EMBL" id="MFD2465587.1"/>
    </source>
</evidence>
<dbReference type="Gene3D" id="1.10.530.10">
    <property type="match status" value="1"/>
</dbReference>
<keyword evidence="3" id="KW-0378">Hydrolase</keyword>
<evidence type="ECO:0000259" key="6">
    <source>
        <dbReference type="PROSITE" id="PS51935"/>
    </source>
</evidence>
<dbReference type="RefSeq" id="WP_345408989.1">
    <property type="nucleotide sequence ID" value="NZ_BAABHG010000033.1"/>
</dbReference>
<comment type="caution">
    <text evidence="7">The sequence shown here is derived from an EMBL/GenBank/DDBJ whole genome shotgun (WGS) entry which is preliminary data.</text>
</comment>
<dbReference type="InterPro" id="IPR038765">
    <property type="entry name" value="Papain-like_cys_pep_sf"/>
</dbReference>
<dbReference type="PANTHER" id="PTHR47359:SF3">
    <property type="entry name" value="NLP_P60 DOMAIN-CONTAINING PROTEIN-RELATED"/>
    <property type="match status" value="1"/>
</dbReference>
<feature type="transmembrane region" description="Helical" evidence="5">
    <location>
        <begin position="24"/>
        <end position="51"/>
    </location>
</feature>
<keyword evidence="8" id="KW-1185">Reference proteome</keyword>
<sequence>MNPLLALRAAELVRDKVREHPLRWGCVAVLVAFGPLIIGVLVVSMVVMLLAGGADEPAAAAPEHVPGIPDVMLAAYVQAAQHVPTVRPGCAGMRWAVLAGIAREESRHAAGHTITPNGNITPPILGPVLDGSGVGGNTAPIRGQDGKFARAVGPFQFLTTTWATIAQDGNHDGVRDPQNAFDAALGAAVYLCGDGPRNLGDESQLRAAVYRYNASWSYVDKVIASIYGYDTVVLQPDRHRRTAPAAGAAKTVIDAAMAQRGVPYAWGGSTANGRSQGIRDGGVADAHGDYNKIGFDCSGLALYAYAQVGITLPRTADAQFATGTRIPKEAGLAALKPADLVFYSPGGIHHVGIYLGNGQMINAYESGTVIRVDTVNMGEYAGAVRLL</sequence>
<proteinExistence type="inferred from homology"/>
<dbReference type="Pfam" id="PF00877">
    <property type="entry name" value="NLPC_P60"/>
    <property type="match status" value="1"/>
</dbReference>
<keyword evidence="5" id="KW-0812">Transmembrane</keyword>
<dbReference type="Proteomes" id="UP001597419">
    <property type="component" value="Unassembled WGS sequence"/>
</dbReference>
<protein>
    <submittedName>
        <fullName evidence="7">C40 family peptidase</fullName>
    </submittedName>
</protein>
<evidence type="ECO:0000256" key="4">
    <source>
        <dbReference type="ARBA" id="ARBA00022807"/>
    </source>
</evidence>
<evidence type="ECO:0000256" key="5">
    <source>
        <dbReference type="SAM" id="Phobius"/>
    </source>
</evidence>
<evidence type="ECO:0000256" key="1">
    <source>
        <dbReference type="ARBA" id="ARBA00007074"/>
    </source>
</evidence>
<evidence type="ECO:0000256" key="2">
    <source>
        <dbReference type="ARBA" id="ARBA00022670"/>
    </source>
</evidence>
<keyword evidence="5" id="KW-1133">Transmembrane helix</keyword>
<gene>
    <name evidence="7" type="ORF">ACFSYJ_43750</name>
</gene>
<keyword evidence="2" id="KW-0645">Protease</keyword>
<name>A0ABW5GYE5_9PSEU</name>
<dbReference type="PROSITE" id="PS51935">
    <property type="entry name" value="NLPC_P60"/>
    <property type="match status" value="1"/>
</dbReference>
<dbReference type="SUPFAM" id="SSF54001">
    <property type="entry name" value="Cysteine proteinases"/>
    <property type="match status" value="1"/>
</dbReference>
<dbReference type="CDD" id="cd13399">
    <property type="entry name" value="Slt35-like"/>
    <property type="match status" value="1"/>
</dbReference>
<organism evidence="7 8">
    <name type="scientific">Amycolatopsis samaneae</name>
    <dbReference type="NCBI Taxonomy" id="664691"/>
    <lineage>
        <taxon>Bacteria</taxon>
        <taxon>Bacillati</taxon>
        <taxon>Actinomycetota</taxon>
        <taxon>Actinomycetes</taxon>
        <taxon>Pseudonocardiales</taxon>
        <taxon>Pseudonocardiaceae</taxon>
        <taxon>Amycolatopsis</taxon>
    </lineage>
</organism>
<evidence type="ECO:0000313" key="8">
    <source>
        <dbReference type="Proteomes" id="UP001597419"/>
    </source>
</evidence>
<accession>A0ABW5GYE5</accession>